<name>A0A540MMT5_MALBA</name>
<dbReference type="Proteomes" id="UP000315295">
    <property type="component" value="Unassembled WGS sequence"/>
</dbReference>
<dbReference type="EMBL" id="VIEB01000222">
    <property type="protein sequence ID" value="TQE00098.1"/>
    <property type="molecule type" value="Genomic_DNA"/>
</dbReference>
<protein>
    <submittedName>
        <fullName evidence="1">Uncharacterized protein</fullName>
    </submittedName>
</protein>
<keyword evidence="2" id="KW-1185">Reference proteome</keyword>
<gene>
    <name evidence="1" type="ORF">C1H46_014275</name>
</gene>
<sequence>MYEEHRMLADPRNMHMETVKSRIHERMQTTAGALRKQSPGRLNVNWSEFGIISICTCASGEVSDGECRKFKGYGKCRN</sequence>
<evidence type="ECO:0000313" key="1">
    <source>
        <dbReference type="EMBL" id="TQE00098.1"/>
    </source>
</evidence>
<reference evidence="1 2" key="1">
    <citation type="journal article" date="2019" name="G3 (Bethesda)">
        <title>Sequencing of a Wild Apple (Malus baccata) Genome Unravels the Differences Between Cultivated and Wild Apple Species Regarding Disease Resistance and Cold Tolerance.</title>
        <authorList>
            <person name="Chen X."/>
        </authorList>
    </citation>
    <scope>NUCLEOTIDE SEQUENCE [LARGE SCALE GENOMIC DNA]</scope>
    <source>
        <strain evidence="2">cv. Shandingzi</strain>
        <tissue evidence="1">Leaves</tissue>
    </source>
</reference>
<organism evidence="1 2">
    <name type="scientific">Malus baccata</name>
    <name type="common">Siberian crab apple</name>
    <name type="synonym">Pyrus baccata</name>
    <dbReference type="NCBI Taxonomy" id="106549"/>
    <lineage>
        <taxon>Eukaryota</taxon>
        <taxon>Viridiplantae</taxon>
        <taxon>Streptophyta</taxon>
        <taxon>Embryophyta</taxon>
        <taxon>Tracheophyta</taxon>
        <taxon>Spermatophyta</taxon>
        <taxon>Magnoliopsida</taxon>
        <taxon>eudicotyledons</taxon>
        <taxon>Gunneridae</taxon>
        <taxon>Pentapetalae</taxon>
        <taxon>rosids</taxon>
        <taxon>fabids</taxon>
        <taxon>Rosales</taxon>
        <taxon>Rosaceae</taxon>
        <taxon>Amygdaloideae</taxon>
        <taxon>Maleae</taxon>
        <taxon>Malus</taxon>
    </lineage>
</organism>
<evidence type="ECO:0000313" key="2">
    <source>
        <dbReference type="Proteomes" id="UP000315295"/>
    </source>
</evidence>
<proteinExistence type="predicted"/>
<dbReference type="AlphaFoldDB" id="A0A540MMT5"/>
<accession>A0A540MMT5</accession>
<comment type="caution">
    <text evidence="1">The sequence shown here is derived from an EMBL/GenBank/DDBJ whole genome shotgun (WGS) entry which is preliminary data.</text>
</comment>